<keyword evidence="6 8" id="KW-0627">Porphyrin biosynthesis</keyword>
<dbReference type="AlphaFoldDB" id="A0AAW9T080"/>
<reference evidence="11" key="1">
    <citation type="submission" date="2023-05" db="EMBL/GenBank/DDBJ databases">
        <authorList>
            <person name="Du J."/>
        </authorList>
    </citation>
    <scope>NUCLEOTIDE SEQUENCE</scope>
    <source>
        <strain evidence="11">UMB1064</strain>
    </source>
</reference>
<dbReference type="EMBL" id="JASOOY020000034">
    <property type="protein sequence ID" value="MEO3718096.1"/>
    <property type="molecule type" value="Genomic_DNA"/>
</dbReference>
<name>A0AAW9T080_CORAY</name>
<comment type="subunit">
    <text evidence="4 8">Monomer.</text>
</comment>
<comment type="catalytic activity">
    <reaction evidence="7 8">
        <text>4 porphobilinogen + H2O = hydroxymethylbilane + 4 NH4(+)</text>
        <dbReference type="Rhea" id="RHEA:13185"/>
        <dbReference type="ChEBI" id="CHEBI:15377"/>
        <dbReference type="ChEBI" id="CHEBI:28938"/>
        <dbReference type="ChEBI" id="CHEBI:57845"/>
        <dbReference type="ChEBI" id="CHEBI:58126"/>
        <dbReference type="EC" id="2.5.1.61"/>
    </reaction>
</comment>
<dbReference type="RefSeq" id="WP_284826912.1">
    <property type="nucleotide sequence ID" value="NZ_JASOOY020000034.1"/>
</dbReference>
<comment type="function">
    <text evidence="1 8">Tetrapolymerization of the monopyrrole PBG into the hydroxymethylbilane pre-uroporphyrinogen in several discrete steps.</text>
</comment>
<dbReference type="SUPFAM" id="SSF53850">
    <property type="entry name" value="Periplasmic binding protein-like II"/>
    <property type="match status" value="1"/>
</dbReference>
<dbReference type="FunFam" id="3.30.160.40:FF:000001">
    <property type="entry name" value="Porphobilinogen deaminase"/>
    <property type="match status" value="1"/>
</dbReference>
<evidence type="ECO:0000313" key="12">
    <source>
        <dbReference type="Proteomes" id="UP001223646"/>
    </source>
</evidence>
<evidence type="ECO:0000256" key="3">
    <source>
        <dbReference type="ARBA" id="ARBA00005638"/>
    </source>
</evidence>
<evidence type="ECO:0000259" key="9">
    <source>
        <dbReference type="Pfam" id="PF01379"/>
    </source>
</evidence>
<dbReference type="InterPro" id="IPR022417">
    <property type="entry name" value="Porphobilin_deaminase_N"/>
</dbReference>
<protein>
    <recommendedName>
        <fullName evidence="8">Porphobilinogen deaminase</fullName>
        <shortName evidence="8">PBG</shortName>
        <ecNumber evidence="8">2.5.1.61</ecNumber>
    </recommendedName>
    <alternativeName>
        <fullName evidence="8">Hydroxymethylbilane synthase</fullName>
        <shortName evidence="8">HMBS</shortName>
    </alternativeName>
    <alternativeName>
        <fullName evidence="8">Pre-uroporphyrinogen synthase</fullName>
    </alternativeName>
</protein>
<dbReference type="GO" id="GO:0004418">
    <property type="term" value="F:hydroxymethylbilane synthase activity"/>
    <property type="evidence" value="ECO:0007669"/>
    <property type="project" value="UniProtKB-UniRule"/>
</dbReference>
<dbReference type="InterPro" id="IPR022419">
    <property type="entry name" value="Porphobilin_deaminase_cofac_BS"/>
</dbReference>
<dbReference type="InterPro" id="IPR036803">
    <property type="entry name" value="Porphobilinogen_deaminase_C_sf"/>
</dbReference>
<dbReference type="GO" id="GO:0005737">
    <property type="term" value="C:cytoplasm"/>
    <property type="evidence" value="ECO:0007669"/>
    <property type="project" value="UniProtKB-UniRule"/>
</dbReference>
<dbReference type="EC" id="2.5.1.61" evidence="8"/>
<sequence>MPDPATIRIGTRGSELATTQAGHVRDALIELGQPAELVIVKTAGDHNRHDPVEKIGIGVFTQALRHALREGVCDIIVHSFKDLPTLPEDDMMVAAVPERVDPREALISRDATPLMDLPEGARVGTSAPRRVSQLRALRSDLELVPLRGNIETRMGRVSEDLDAVILARAGLERTGRLGEIAESLDMDVLMPAPAQGALALECRTADREIVDILRKIDHPVSHARAVAERAVLNELEAGCTAPVAAYATVSDSGELTLRAGVFAVDGSRQLLETATATVDKADELGRKVAAALLEQGAHEVMGDTLRESQK</sequence>
<feature type="domain" description="Porphobilinogen deaminase N-terminal" evidence="9">
    <location>
        <begin position="7"/>
        <end position="209"/>
    </location>
</feature>
<dbReference type="Pfam" id="PF01379">
    <property type="entry name" value="Porphobil_deam"/>
    <property type="match status" value="1"/>
</dbReference>
<evidence type="ECO:0000256" key="4">
    <source>
        <dbReference type="ARBA" id="ARBA00011245"/>
    </source>
</evidence>
<comment type="miscellaneous">
    <text evidence="8">The porphobilinogen subunits are added to the dipyrromethane group.</text>
</comment>
<dbReference type="SUPFAM" id="SSF54782">
    <property type="entry name" value="Porphobilinogen deaminase (hydroxymethylbilane synthase), C-terminal domain"/>
    <property type="match status" value="1"/>
</dbReference>
<comment type="cofactor">
    <cofactor evidence="8">
        <name>dipyrromethane</name>
        <dbReference type="ChEBI" id="CHEBI:60342"/>
    </cofactor>
    <text evidence="8">Binds 1 dipyrromethane group covalently.</text>
</comment>
<evidence type="ECO:0000256" key="8">
    <source>
        <dbReference type="HAMAP-Rule" id="MF_00260"/>
    </source>
</evidence>
<dbReference type="Gene3D" id="3.40.190.10">
    <property type="entry name" value="Periplasmic binding protein-like II"/>
    <property type="match status" value="2"/>
</dbReference>
<keyword evidence="5 8" id="KW-0808">Transferase</keyword>
<dbReference type="NCBIfam" id="TIGR00212">
    <property type="entry name" value="hemC"/>
    <property type="match status" value="1"/>
</dbReference>
<gene>
    <name evidence="8 11" type="primary">hemC</name>
    <name evidence="11" type="ORF">QP460_010940</name>
</gene>
<dbReference type="PANTHER" id="PTHR11557:SF0">
    <property type="entry name" value="PORPHOBILINOGEN DEAMINASE"/>
    <property type="match status" value="1"/>
</dbReference>
<dbReference type="PANTHER" id="PTHR11557">
    <property type="entry name" value="PORPHOBILINOGEN DEAMINASE"/>
    <property type="match status" value="1"/>
</dbReference>
<organism evidence="11 12">
    <name type="scientific">Corynebacterium amycolatum</name>
    <dbReference type="NCBI Taxonomy" id="43765"/>
    <lineage>
        <taxon>Bacteria</taxon>
        <taxon>Bacillati</taxon>
        <taxon>Actinomycetota</taxon>
        <taxon>Actinomycetes</taxon>
        <taxon>Mycobacteriales</taxon>
        <taxon>Corynebacteriaceae</taxon>
        <taxon>Corynebacterium</taxon>
    </lineage>
</organism>
<dbReference type="PROSITE" id="PS00533">
    <property type="entry name" value="PORPHOBILINOGEN_DEAM"/>
    <property type="match status" value="1"/>
</dbReference>
<dbReference type="HAMAP" id="MF_00260">
    <property type="entry name" value="Porphobil_deam"/>
    <property type="match status" value="1"/>
</dbReference>
<evidence type="ECO:0000259" key="10">
    <source>
        <dbReference type="Pfam" id="PF03900"/>
    </source>
</evidence>
<dbReference type="InterPro" id="IPR022418">
    <property type="entry name" value="Porphobilinogen_deaminase_C"/>
</dbReference>
<comment type="similarity">
    <text evidence="3 8">Belongs to the HMBS family.</text>
</comment>
<accession>A0AAW9T080</accession>
<evidence type="ECO:0000313" key="11">
    <source>
        <dbReference type="EMBL" id="MEO3718096.1"/>
    </source>
</evidence>
<dbReference type="Gene3D" id="3.30.160.40">
    <property type="entry name" value="Porphobilinogen deaminase, C-terminal domain"/>
    <property type="match status" value="1"/>
</dbReference>
<comment type="pathway">
    <text evidence="2">Porphyrin-containing compound metabolism; protoporphyrin-IX biosynthesis; coproporphyrinogen-III from 5-aminolevulinate: step 2/4.</text>
</comment>
<evidence type="ECO:0000256" key="7">
    <source>
        <dbReference type="ARBA" id="ARBA00048169"/>
    </source>
</evidence>
<dbReference type="InterPro" id="IPR000860">
    <property type="entry name" value="HemC"/>
</dbReference>
<evidence type="ECO:0000256" key="6">
    <source>
        <dbReference type="ARBA" id="ARBA00023244"/>
    </source>
</evidence>
<dbReference type="GO" id="GO:0006782">
    <property type="term" value="P:protoporphyrinogen IX biosynthetic process"/>
    <property type="evidence" value="ECO:0007669"/>
    <property type="project" value="UniProtKB-UniRule"/>
</dbReference>
<evidence type="ECO:0000256" key="1">
    <source>
        <dbReference type="ARBA" id="ARBA00002869"/>
    </source>
</evidence>
<reference evidence="11" key="2">
    <citation type="submission" date="2024-05" db="EMBL/GenBank/DDBJ databases">
        <authorList>
            <person name="Wolfe A."/>
        </authorList>
    </citation>
    <scope>NUCLEOTIDE SEQUENCE</scope>
    <source>
        <strain evidence="11">UMB1064</strain>
    </source>
</reference>
<proteinExistence type="inferred from homology"/>
<comment type="caution">
    <text evidence="11">The sequence shown here is derived from an EMBL/GenBank/DDBJ whole genome shotgun (WGS) entry which is preliminary data.</text>
</comment>
<dbReference type="Pfam" id="PF03900">
    <property type="entry name" value="Porphobil_deamC"/>
    <property type="match status" value="1"/>
</dbReference>
<dbReference type="PRINTS" id="PR00151">
    <property type="entry name" value="PORPHBDMNASE"/>
</dbReference>
<dbReference type="PIRSF" id="PIRSF001438">
    <property type="entry name" value="4pyrrol_synth_OHMeBilane_synth"/>
    <property type="match status" value="1"/>
</dbReference>
<evidence type="ECO:0000256" key="5">
    <source>
        <dbReference type="ARBA" id="ARBA00022679"/>
    </source>
</evidence>
<feature type="modified residue" description="S-(dipyrrolylmethanemethyl)cysteine" evidence="8">
    <location>
        <position position="239"/>
    </location>
</feature>
<feature type="domain" description="Porphobilinogen deaminase C-terminal" evidence="10">
    <location>
        <begin position="224"/>
        <end position="293"/>
    </location>
</feature>
<evidence type="ECO:0000256" key="2">
    <source>
        <dbReference type="ARBA" id="ARBA00004735"/>
    </source>
</evidence>
<dbReference type="FunFam" id="3.40.190.10:FF:000005">
    <property type="entry name" value="Porphobilinogen deaminase"/>
    <property type="match status" value="1"/>
</dbReference>
<dbReference type="Proteomes" id="UP001223646">
    <property type="component" value="Unassembled WGS sequence"/>
</dbReference>